<reference evidence="6 7" key="1">
    <citation type="journal article" date="2010" name="Nature">
        <title>The genome of a songbird.</title>
        <authorList>
            <person name="Warren W.C."/>
            <person name="Clayton D.F."/>
            <person name="Ellegren H."/>
            <person name="Arnold A.P."/>
            <person name="Hillier L.W."/>
            <person name="Kunstner A."/>
            <person name="Searle S."/>
            <person name="White S."/>
            <person name="Vilella A.J."/>
            <person name="Fairley S."/>
            <person name="Heger A."/>
            <person name="Kong L."/>
            <person name="Ponting C.P."/>
            <person name="Jarvis E.D."/>
            <person name="Mello C.V."/>
            <person name="Minx P."/>
            <person name="Lovell P."/>
            <person name="Velho T.A."/>
            <person name="Ferris M."/>
            <person name="Balakrishnan C.N."/>
            <person name="Sinha S."/>
            <person name="Blatti C."/>
            <person name="London S.E."/>
            <person name="Li Y."/>
            <person name="Lin Y.C."/>
            <person name="George J."/>
            <person name="Sweedler J."/>
            <person name="Southey B."/>
            <person name="Gunaratne P."/>
            <person name="Watson M."/>
            <person name="Nam K."/>
            <person name="Backstrom N."/>
            <person name="Smeds L."/>
            <person name="Nabholz B."/>
            <person name="Itoh Y."/>
            <person name="Whitney O."/>
            <person name="Pfenning A.R."/>
            <person name="Howard J."/>
            <person name="Volker M."/>
            <person name="Skinner B.M."/>
            <person name="Griffin D.K."/>
            <person name="Ye L."/>
            <person name="McLaren W.M."/>
            <person name="Flicek P."/>
            <person name="Quesada V."/>
            <person name="Velasco G."/>
            <person name="Lopez-Otin C."/>
            <person name="Puente X.S."/>
            <person name="Olender T."/>
            <person name="Lancet D."/>
            <person name="Smit A.F."/>
            <person name="Hubley R."/>
            <person name="Konkel M.K."/>
            <person name="Walker J.A."/>
            <person name="Batzer M.A."/>
            <person name="Gu W."/>
            <person name="Pollock D.D."/>
            <person name="Chen L."/>
            <person name="Cheng Z."/>
            <person name="Eichler E.E."/>
            <person name="Stapley J."/>
            <person name="Slate J."/>
            <person name="Ekblom R."/>
            <person name="Birkhead T."/>
            <person name="Burke T."/>
            <person name="Burt D."/>
            <person name="Scharff C."/>
            <person name="Adam I."/>
            <person name="Richard H."/>
            <person name="Sultan M."/>
            <person name="Soldatov A."/>
            <person name="Lehrach H."/>
            <person name="Edwards S.V."/>
            <person name="Yang S.P."/>
            <person name="Li X."/>
            <person name="Graves T."/>
            <person name="Fulton L."/>
            <person name="Nelson J."/>
            <person name="Chinwalla A."/>
            <person name="Hou S."/>
            <person name="Mardis E.R."/>
            <person name="Wilson R.K."/>
        </authorList>
    </citation>
    <scope>NUCLEOTIDE SEQUENCE [LARGE SCALE GENOMIC DNA]</scope>
</reference>
<proteinExistence type="predicted"/>
<dbReference type="AlphaFoldDB" id="A0A674GFD9"/>
<reference evidence="6" key="2">
    <citation type="submission" date="2025-08" db="UniProtKB">
        <authorList>
            <consortium name="Ensembl"/>
        </authorList>
    </citation>
    <scope>IDENTIFICATION</scope>
</reference>
<dbReference type="InterPro" id="IPR017907">
    <property type="entry name" value="Znf_RING_CS"/>
</dbReference>
<dbReference type="Ensembl" id="ENSTGUT00000022358.1">
    <property type="protein sequence ID" value="ENSTGUP00000021215.1"/>
    <property type="gene ID" value="ENSTGUG00000026268.1"/>
</dbReference>
<evidence type="ECO:0000313" key="6">
    <source>
        <dbReference type="Ensembl" id="ENSTGUP00000021215.1"/>
    </source>
</evidence>
<dbReference type="GeneTree" id="ENSGT00960000190852"/>
<keyword evidence="3" id="KW-0862">Zinc</keyword>
<dbReference type="InterPro" id="IPR001841">
    <property type="entry name" value="Znf_RING"/>
</dbReference>
<reference evidence="6" key="3">
    <citation type="submission" date="2025-09" db="UniProtKB">
        <authorList>
            <consortium name="Ensembl"/>
        </authorList>
    </citation>
    <scope>IDENTIFICATION</scope>
</reference>
<evidence type="ECO:0000259" key="5">
    <source>
        <dbReference type="PROSITE" id="PS50089"/>
    </source>
</evidence>
<accession>A0A674GFD9</accession>
<dbReference type="OMA" id="GCILQCW"/>
<dbReference type="SMART" id="SM00184">
    <property type="entry name" value="RING"/>
    <property type="match status" value="1"/>
</dbReference>
<dbReference type="InterPro" id="IPR050143">
    <property type="entry name" value="TRIM/RBCC"/>
</dbReference>
<dbReference type="GO" id="GO:0008270">
    <property type="term" value="F:zinc ion binding"/>
    <property type="evidence" value="ECO:0007669"/>
    <property type="project" value="UniProtKB-KW"/>
</dbReference>
<protein>
    <recommendedName>
        <fullName evidence="5">RING-type domain-containing protein</fullName>
    </recommendedName>
</protein>
<dbReference type="Gene3D" id="3.30.40.10">
    <property type="entry name" value="Zinc/RING finger domain, C3HC4 (zinc finger)"/>
    <property type="match status" value="1"/>
</dbReference>
<keyword evidence="1" id="KW-0479">Metal-binding</keyword>
<evidence type="ECO:0000256" key="3">
    <source>
        <dbReference type="ARBA" id="ARBA00022833"/>
    </source>
</evidence>
<evidence type="ECO:0000256" key="2">
    <source>
        <dbReference type="ARBA" id="ARBA00022771"/>
    </source>
</evidence>
<dbReference type="PANTHER" id="PTHR24103">
    <property type="entry name" value="E3 UBIQUITIN-PROTEIN LIGASE TRIM"/>
    <property type="match status" value="1"/>
</dbReference>
<keyword evidence="7" id="KW-1185">Reference proteome</keyword>
<keyword evidence="2 4" id="KW-0863">Zinc-finger</keyword>
<evidence type="ECO:0000256" key="4">
    <source>
        <dbReference type="PROSITE-ProRule" id="PRU00175"/>
    </source>
</evidence>
<dbReference type="InParanoid" id="A0A674GFD9"/>
<dbReference type="InterPro" id="IPR013083">
    <property type="entry name" value="Znf_RING/FYVE/PHD"/>
</dbReference>
<dbReference type="Pfam" id="PF13445">
    <property type="entry name" value="zf-RING_UBOX"/>
    <property type="match status" value="1"/>
</dbReference>
<sequence length="114" mass="13014">MAAVIELERLQRVLELHCSCCLQLFAEPVRVTGCGHSFCRGCILRYCAGRRRAACPLCRRAFEPQHLRPNRELAALLSLIPRDLNYSGTLRCKLQIIIRGNIELSELSSRVHWP</sequence>
<feature type="domain" description="RING-type" evidence="5">
    <location>
        <begin position="18"/>
        <end position="59"/>
    </location>
</feature>
<evidence type="ECO:0000313" key="7">
    <source>
        <dbReference type="Proteomes" id="UP000007754"/>
    </source>
</evidence>
<dbReference type="PROSITE" id="PS50089">
    <property type="entry name" value="ZF_RING_2"/>
    <property type="match status" value="1"/>
</dbReference>
<name>A0A674GFD9_TAEGU</name>
<dbReference type="Proteomes" id="UP000007754">
    <property type="component" value="Chromosome 18"/>
</dbReference>
<dbReference type="PROSITE" id="PS00518">
    <property type="entry name" value="ZF_RING_1"/>
    <property type="match status" value="1"/>
</dbReference>
<dbReference type="InterPro" id="IPR027370">
    <property type="entry name" value="Znf-RING_euk"/>
</dbReference>
<organism evidence="6 7">
    <name type="scientific">Taeniopygia guttata</name>
    <name type="common">Zebra finch</name>
    <name type="synonym">Poephila guttata</name>
    <dbReference type="NCBI Taxonomy" id="59729"/>
    <lineage>
        <taxon>Eukaryota</taxon>
        <taxon>Metazoa</taxon>
        <taxon>Chordata</taxon>
        <taxon>Craniata</taxon>
        <taxon>Vertebrata</taxon>
        <taxon>Euteleostomi</taxon>
        <taxon>Archelosauria</taxon>
        <taxon>Archosauria</taxon>
        <taxon>Dinosauria</taxon>
        <taxon>Saurischia</taxon>
        <taxon>Theropoda</taxon>
        <taxon>Coelurosauria</taxon>
        <taxon>Aves</taxon>
        <taxon>Neognathae</taxon>
        <taxon>Neoaves</taxon>
        <taxon>Telluraves</taxon>
        <taxon>Australaves</taxon>
        <taxon>Passeriformes</taxon>
        <taxon>Passeroidea</taxon>
        <taxon>Estrildidae</taxon>
        <taxon>Estrildinae</taxon>
        <taxon>Taeniopygia</taxon>
    </lineage>
</organism>
<evidence type="ECO:0000256" key="1">
    <source>
        <dbReference type="ARBA" id="ARBA00022723"/>
    </source>
</evidence>
<dbReference type="SUPFAM" id="SSF57850">
    <property type="entry name" value="RING/U-box"/>
    <property type="match status" value="1"/>
</dbReference>